<keyword evidence="2" id="KW-1185">Reference proteome</keyword>
<dbReference type="InterPro" id="IPR025324">
    <property type="entry name" value="DUF4230"/>
</dbReference>
<protein>
    <recommendedName>
        <fullName evidence="3">DUF4230 domain-containing protein</fullName>
    </recommendedName>
</protein>
<dbReference type="AlphaFoldDB" id="A0A917F1F1"/>
<evidence type="ECO:0008006" key="3">
    <source>
        <dbReference type="Google" id="ProtNLM"/>
    </source>
</evidence>
<evidence type="ECO:0000313" key="2">
    <source>
        <dbReference type="Proteomes" id="UP000605670"/>
    </source>
</evidence>
<dbReference type="Pfam" id="PF14014">
    <property type="entry name" value="DUF4230"/>
    <property type="match status" value="1"/>
</dbReference>
<name>A0A917F1F1_9MICO</name>
<gene>
    <name evidence="1" type="ORF">GCM10011366_05600</name>
</gene>
<dbReference type="EMBL" id="BMEM01000001">
    <property type="protein sequence ID" value="GGF40811.1"/>
    <property type="molecule type" value="Genomic_DNA"/>
</dbReference>
<comment type="caution">
    <text evidence="1">The sequence shown here is derived from an EMBL/GenBank/DDBJ whole genome shotgun (WGS) entry which is preliminary data.</text>
</comment>
<dbReference type="Proteomes" id="UP000605670">
    <property type="component" value="Unassembled WGS sequence"/>
</dbReference>
<organism evidence="1 2">
    <name type="scientific">Ornithinimicrobium tianjinense</name>
    <dbReference type="NCBI Taxonomy" id="1195761"/>
    <lineage>
        <taxon>Bacteria</taxon>
        <taxon>Bacillati</taxon>
        <taxon>Actinomycetota</taxon>
        <taxon>Actinomycetes</taxon>
        <taxon>Micrococcales</taxon>
        <taxon>Ornithinimicrobiaceae</taxon>
        <taxon>Ornithinimicrobium</taxon>
    </lineage>
</organism>
<evidence type="ECO:0000313" key="1">
    <source>
        <dbReference type="EMBL" id="GGF40811.1"/>
    </source>
</evidence>
<reference evidence="1" key="2">
    <citation type="submission" date="2020-09" db="EMBL/GenBank/DDBJ databases">
        <authorList>
            <person name="Sun Q."/>
            <person name="Zhou Y."/>
        </authorList>
    </citation>
    <scope>NUCLEOTIDE SEQUENCE</scope>
    <source>
        <strain evidence="1">CGMCC 1.12160</strain>
    </source>
</reference>
<reference evidence="1" key="1">
    <citation type="journal article" date="2014" name="Int. J. Syst. Evol. Microbiol.">
        <title>Complete genome sequence of Corynebacterium casei LMG S-19264T (=DSM 44701T), isolated from a smear-ripened cheese.</title>
        <authorList>
            <consortium name="US DOE Joint Genome Institute (JGI-PGF)"/>
            <person name="Walter F."/>
            <person name="Albersmeier A."/>
            <person name="Kalinowski J."/>
            <person name="Ruckert C."/>
        </authorList>
    </citation>
    <scope>NUCLEOTIDE SEQUENCE</scope>
    <source>
        <strain evidence="1">CGMCC 1.12160</strain>
    </source>
</reference>
<proteinExistence type="predicted"/>
<accession>A0A917F1F1</accession>
<sequence length="202" mass="21903">MLTMIVTAVLIAAGVLALTAWRPALNPFREAEVDRTGPAVLQSLTRIREFHAASAHYEVVVDLEKDVRYLPGWISGERVLYVGKGDVDAVVDFGGLDEDSVTLSEDRTSVSVELPRPTVEAPVLDLENSYVADRDQGLVERFRGSGVEREAQLRAVEQITTAANGTDDLTRLAEENTVEMLNALFGSLGFTEVLVSFGAGLP</sequence>